<dbReference type="InterPro" id="IPR001387">
    <property type="entry name" value="Cro/C1-type_HTH"/>
</dbReference>
<evidence type="ECO:0000313" key="3">
    <source>
        <dbReference type="Proteomes" id="UP001481872"/>
    </source>
</evidence>
<comment type="caution">
    <text evidence="2">The sequence shown here is derived from an EMBL/GenBank/DDBJ whole genome shotgun (WGS) entry which is preliminary data.</text>
</comment>
<accession>A0ABV1J3J8</accession>
<dbReference type="Pfam" id="PF13560">
    <property type="entry name" value="HTH_31"/>
    <property type="match status" value="1"/>
</dbReference>
<evidence type="ECO:0000259" key="1">
    <source>
        <dbReference type="PROSITE" id="PS50943"/>
    </source>
</evidence>
<dbReference type="PROSITE" id="PS50943">
    <property type="entry name" value="HTH_CROC1"/>
    <property type="match status" value="1"/>
</dbReference>
<dbReference type="RefSeq" id="WP_349053200.1">
    <property type="nucleotide sequence ID" value="NZ_JBBNPS010000001.1"/>
</dbReference>
<evidence type="ECO:0000313" key="2">
    <source>
        <dbReference type="EMBL" id="MEQ3352773.1"/>
    </source>
</evidence>
<name>A0ABV1J3J8_9FIRM</name>
<dbReference type="Proteomes" id="UP001481872">
    <property type="component" value="Unassembled WGS sequence"/>
</dbReference>
<proteinExistence type="predicted"/>
<dbReference type="CDD" id="cd00093">
    <property type="entry name" value="HTH_XRE"/>
    <property type="match status" value="1"/>
</dbReference>
<gene>
    <name evidence="2" type="ORF">AAA081_00440</name>
</gene>
<feature type="domain" description="HTH cro/C1-type" evidence="1">
    <location>
        <begin position="34"/>
        <end position="73"/>
    </location>
</feature>
<sequence>MGGCHKRTQENPFYRARMDAAAYNDALKSREGAAEALGVHPSTIANYELGTRCHPQPDLVLMMADLYRAPELLNFFCSNECPIGLETVAELSLNGIDRIAIQTLSSLKDVESVKDSLIEIVADGVVSADEEEALEQILAHLEAIAKAAKELRLWIEKNV</sequence>
<organism evidence="2 3">
    <name type="scientific">Aedoeadaptatus acetigenes</name>
    <dbReference type="NCBI Taxonomy" id="2981723"/>
    <lineage>
        <taxon>Bacteria</taxon>
        <taxon>Bacillati</taxon>
        <taxon>Bacillota</taxon>
        <taxon>Tissierellia</taxon>
        <taxon>Tissierellales</taxon>
        <taxon>Peptoniphilaceae</taxon>
        <taxon>Aedoeadaptatus</taxon>
    </lineage>
</organism>
<keyword evidence="3" id="KW-1185">Reference proteome</keyword>
<dbReference type="EMBL" id="JBBNPS010000001">
    <property type="protein sequence ID" value="MEQ3352773.1"/>
    <property type="molecule type" value="Genomic_DNA"/>
</dbReference>
<protein>
    <submittedName>
        <fullName evidence="2">Helix-turn-helix transcriptional regulator</fullName>
    </submittedName>
</protein>
<reference evidence="2 3" key="1">
    <citation type="submission" date="2024-04" db="EMBL/GenBank/DDBJ databases">
        <title>Human intestinal bacterial collection.</title>
        <authorList>
            <person name="Pauvert C."/>
            <person name="Hitch T.C.A."/>
            <person name="Clavel T."/>
        </authorList>
    </citation>
    <scope>NUCLEOTIDE SEQUENCE [LARGE SCALE GENOMIC DNA]</scope>
    <source>
        <strain evidence="2 3">CLA-SR-H026</strain>
    </source>
</reference>